<keyword evidence="2" id="KW-1185">Reference proteome</keyword>
<accession>A0ABT6RD53</accession>
<reference evidence="1 2" key="1">
    <citation type="submission" date="2023-05" db="EMBL/GenBank/DDBJ databases">
        <title>Genome sequence of Pinibacter sp. MAH-24.</title>
        <authorList>
            <person name="Huq M.A."/>
        </authorList>
    </citation>
    <scope>NUCLEOTIDE SEQUENCE [LARGE SCALE GENOMIC DNA]</scope>
    <source>
        <strain evidence="1 2">MAH-24</strain>
    </source>
</reference>
<protein>
    <submittedName>
        <fullName evidence="1">DUF4260 domain-containing protein</fullName>
    </submittedName>
</protein>
<dbReference type="RefSeq" id="WP_282334596.1">
    <property type="nucleotide sequence ID" value="NZ_JASBRG010000007.1"/>
</dbReference>
<comment type="caution">
    <text evidence="1">The sequence shown here is derived from an EMBL/GenBank/DDBJ whole genome shotgun (WGS) entry which is preliminary data.</text>
</comment>
<dbReference type="EMBL" id="JASBRG010000007">
    <property type="protein sequence ID" value="MDI3320499.1"/>
    <property type="molecule type" value="Genomic_DNA"/>
</dbReference>
<organism evidence="1 2">
    <name type="scientific">Pinibacter soli</name>
    <dbReference type="NCBI Taxonomy" id="3044211"/>
    <lineage>
        <taxon>Bacteria</taxon>
        <taxon>Pseudomonadati</taxon>
        <taxon>Bacteroidota</taxon>
        <taxon>Chitinophagia</taxon>
        <taxon>Chitinophagales</taxon>
        <taxon>Chitinophagaceae</taxon>
        <taxon>Pinibacter</taxon>
    </lineage>
</organism>
<dbReference type="Proteomes" id="UP001226434">
    <property type="component" value="Unassembled WGS sequence"/>
</dbReference>
<evidence type="ECO:0000313" key="1">
    <source>
        <dbReference type="EMBL" id="MDI3320499.1"/>
    </source>
</evidence>
<dbReference type="Pfam" id="PF14079">
    <property type="entry name" value="DUF4260"/>
    <property type="match status" value="1"/>
</dbReference>
<evidence type="ECO:0000313" key="2">
    <source>
        <dbReference type="Proteomes" id="UP001226434"/>
    </source>
</evidence>
<sequence length="120" mass="13676">MKQLLLLEELAMFLFSIFLFKSLPFSWWVYPALILLPDISMIGYLINEKAGAICYNFVHHKAVAIALMMIGYYLLNDYFLLAGIILFGHSSLDRVLGYGLKYFAGFQFTHLGVIGKNKAE</sequence>
<proteinExistence type="predicted"/>
<name>A0ABT6RD53_9BACT</name>
<gene>
    <name evidence="1" type="ORF">QJ048_11985</name>
</gene>
<dbReference type="InterPro" id="IPR025356">
    <property type="entry name" value="DUF4260"/>
</dbReference>